<evidence type="ECO:0000256" key="1">
    <source>
        <dbReference type="SAM" id="SignalP"/>
    </source>
</evidence>
<dbReference type="RefSeq" id="WP_091404787.1">
    <property type="nucleotide sequence ID" value="NZ_FOAB01000001.1"/>
</dbReference>
<organism evidence="2 3">
    <name type="scientific">Aquimarina amphilecti</name>
    <dbReference type="NCBI Taxonomy" id="1038014"/>
    <lineage>
        <taxon>Bacteria</taxon>
        <taxon>Pseudomonadati</taxon>
        <taxon>Bacteroidota</taxon>
        <taxon>Flavobacteriia</taxon>
        <taxon>Flavobacteriales</taxon>
        <taxon>Flavobacteriaceae</taxon>
        <taxon>Aquimarina</taxon>
    </lineage>
</organism>
<dbReference type="Proteomes" id="UP000198521">
    <property type="component" value="Unassembled WGS sequence"/>
</dbReference>
<feature type="signal peptide" evidence="1">
    <location>
        <begin position="1"/>
        <end position="20"/>
    </location>
</feature>
<dbReference type="OrthoDB" id="788674at2"/>
<dbReference type="AlphaFoldDB" id="A0A1H7GJ15"/>
<keyword evidence="1" id="KW-0732">Signal</keyword>
<name>A0A1H7GJ15_AQUAM</name>
<reference evidence="2 3" key="1">
    <citation type="submission" date="2016-10" db="EMBL/GenBank/DDBJ databases">
        <authorList>
            <person name="de Groot N.N."/>
        </authorList>
    </citation>
    <scope>NUCLEOTIDE SEQUENCE [LARGE SCALE GENOMIC DNA]</scope>
    <source>
        <strain evidence="2 3">DSM 25232</strain>
    </source>
</reference>
<keyword evidence="3" id="KW-1185">Reference proteome</keyword>
<feature type="chain" id="PRO_5011685709" evidence="1">
    <location>
        <begin position="21"/>
        <end position="433"/>
    </location>
</feature>
<proteinExistence type="predicted"/>
<evidence type="ECO:0000313" key="3">
    <source>
        <dbReference type="Proteomes" id="UP000198521"/>
    </source>
</evidence>
<gene>
    <name evidence="2" type="ORF">SAMN04487910_0392</name>
</gene>
<accession>A0A1H7GJ15</accession>
<protein>
    <submittedName>
        <fullName evidence="2">Uncharacterized protein</fullName>
    </submittedName>
</protein>
<dbReference type="EMBL" id="FOAB01000001">
    <property type="protein sequence ID" value="SEK38156.1"/>
    <property type="molecule type" value="Genomic_DNA"/>
</dbReference>
<sequence length="433" mass="49926">MGRTITFFSFLFLTIANLHAQLSDKDEEEKFKTDVKQLYQDKSYNEEKFIHYKALNIIFNREINKLLTEASDLSTRAAFATLEEENNRLTLGYSINPNNKTTSGTDYIRYIWSMGIQADIEDNFSSLSVDSEIQNDIGVFVKFTQLFHGNIGYTDKAKIKKFRDEYLLDQALSYKYDKYKESQKETDLTIEKKKSLDPTINTEDEYNNAYTAAVKNTYNETLIEEAETITKGKYIKALRKTWWSARIYMPISTTEYEVFKEESSPSSETKSFYPLSLEGSFSYYRKSMRIGTMQFTGSYNGFMNNSIAANILKEITFTSLPNNTPTTPVELSTQNKYIGEFDSFITHNLKGDFVYFYRDFPVGLSASFDYSFGEYEASTWKIGIPFYLKGKNDDSAISVELQWREIHEKTLSGKSTHALGFSIGIPFGNYVNQ</sequence>
<evidence type="ECO:0000313" key="2">
    <source>
        <dbReference type="EMBL" id="SEK38156.1"/>
    </source>
</evidence>